<proteinExistence type="predicted"/>
<evidence type="ECO:0000313" key="1">
    <source>
        <dbReference type="EMBL" id="OTF98249.1"/>
    </source>
</evidence>
<gene>
    <name evidence="1" type="ORF">HannXRQ_Chr14g0443531</name>
</gene>
<evidence type="ECO:0000313" key="2">
    <source>
        <dbReference type="Proteomes" id="UP000215914"/>
    </source>
</evidence>
<name>A0A251SHD8_HELAN</name>
<dbReference type="AlphaFoldDB" id="A0A251SHD8"/>
<sequence>MHRHVSQSHRSKKGKDIKKSLFRSFMMHVGRSKVFANFHSSVVPDAEGIEHLKDILNRLRDKKTIKERGT</sequence>
<reference evidence="2" key="1">
    <citation type="journal article" date="2017" name="Nature">
        <title>The sunflower genome provides insights into oil metabolism, flowering and Asterid evolution.</title>
        <authorList>
            <person name="Badouin H."/>
            <person name="Gouzy J."/>
            <person name="Grassa C.J."/>
            <person name="Murat F."/>
            <person name="Staton S.E."/>
            <person name="Cottret L."/>
            <person name="Lelandais-Briere C."/>
            <person name="Owens G.L."/>
            <person name="Carrere S."/>
            <person name="Mayjonade B."/>
            <person name="Legrand L."/>
            <person name="Gill N."/>
            <person name="Kane N.C."/>
            <person name="Bowers J.E."/>
            <person name="Hubner S."/>
            <person name="Bellec A."/>
            <person name="Berard A."/>
            <person name="Berges H."/>
            <person name="Blanchet N."/>
            <person name="Boniface M.C."/>
            <person name="Brunel D."/>
            <person name="Catrice O."/>
            <person name="Chaidir N."/>
            <person name="Claudel C."/>
            <person name="Donnadieu C."/>
            <person name="Faraut T."/>
            <person name="Fievet G."/>
            <person name="Helmstetter N."/>
            <person name="King M."/>
            <person name="Knapp S.J."/>
            <person name="Lai Z."/>
            <person name="Le Paslier M.C."/>
            <person name="Lippi Y."/>
            <person name="Lorenzon L."/>
            <person name="Mandel J.R."/>
            <person name="Marage G."/>
            <person name="Marchand G."/>
            <person name="Marquand E."/>
            <person name="Bret-Mestries E."/>
            <person name="Morien E."/>
            <person name="Nambeesan S."/>
            <person name="Nguyen T."/>
            <person name="Pegot-Espagnet P."/>
            <person name="Pouilly N."/>
            <person name="Raftis F."/>
            <person name="Sallet E."/>
            <person name="Schiex T."/>
            <person name="Thomas J."/>
            <person name="Vandecasteele C."/>
            <person name="Vares D."/>
            <person name="Vear F."/>
            <person name="Vautrin S."/>
            <person name="Crespi M."/>
            <person name="Mangin B."/>
            <person name="Burke J.M."/>
            <person name="Salse J."/>
            <person name="Munos S."/>
            <person name="Vincourt P."/>
            <person name="Rieseberg L.H."/>
            <person name="Langlade N.B."/>
        </authorList>
    </citation>
    <scope>NUCLEOTIDE SEQUENCE [LARGE SCALE GENOMIC DNA]</scope>
    <source>
        <strain evidence="2">cv. SF193</strain>
    </source>
</reference>
<dbReference type="Proteomes" id="UP000215914">
    <property type="component" value="Chromosome 14"/>
</dbReference>
<dbReference type="InParanoid" id="A0A251SHD8"/>
<keyword evidence="2" id="KW-1185">Reference proteome</keyword>
<dbReference type="EMBL" id="CM007903">
    <property type="protein sequence ID" value="OTF98249.1"/>
    <property type="molecule type" value="Genomic_DNA"/>
</dbReference>
<accession>A0A251SHD8</accession>
<protein>
    <submittedName>
        <fullName evidence="1">Uncharacterized protein</fullName>
    </submittedName>
</protein>
<organism evidence="1 2">
    <name type="scientific">Helianthus annuus</name>
    <name type="common">Common sunflower</name>
    <dbReference type="NCBI Taxonomy" id="4232"/>
    <lineage>
        <taxon>Eukaryota</taxon>
        <taxon>Viridiplantae</taxon>
        <taxon>Streptophyta</taxon>
        <taxon>Embryophyta</taxon>
        <taxon>Tracheophyta</taxon>
        <taxon>Spermatophyta</taxon>
        <taxon>Magnoliopsida</taxon>
        <taxon>eudicotyledons</taxon>
        <taxon>Gunneridae</taxon>
        <taxon>Pentapetalae</taxon>
        <taxon>asterids</taxon>
        <taxon>campanulids</taxon>
        <taxon>Asterales</taxon>
        <taxon>Asteraceae</taxon>
        <taxon>Asteroideae</taxon>
        <taxon>Heliantheae alliance</taxon>
        <taxon>Heliantheae</taxon>
        <taxon>Helianthus</taxon>
    </lineage>
</organism>